<accession>A0A8R7PZS9</accession>
<protein>
    <submittedName>
        <fullName evidence="1">Uncharacterized protein</fullName>
    </submittedName>
</protein>
<reference evidence="1" key="3">
    <citation type="submission" date="2022-06" db="UniProtKB">
        <authorList>
            <consortium name="EnsemblPlants"/>
        </authorList>
    </citation>
    <scope>IDENTIFICATION</scope>
</reference>
<sequence length="52" mass="6085">ILQMLCERMLLLETLIQSNDLSDKEVSSHVNMCLFKTLRKNTRLLKCFTLLS</sequence>
<dbReference type="EnsemblPlants" id="TuG1812G0400000578.01.T02">
    <property type="protein sequence ID" value="TuG1812G0400000578.01.T02.cds467259"/>
    <property type="gene ID" value="TuG1812G0400000578.01"/>
</dbReference>
<name>A0A8R7PZS9_TRIUA</name>
<dbReference type="Gramene" id="TuG1812G0400000578.01.T02">
    <property type="protein sequence ID" value="TuG1812G0400000578.01.T02.cds467259"/>
    <property type="gene ID" value="TuG1812G0400000578.01"/>
</dbReference>
<organism evidence="1 2">
    <name type="scientific">Triticum urartu</name>
    <name type="common">Red wild einkorn</name>
    <name type="synonym">Crithodium urartu</name>
    <dbReference type="NCBI Taxonomy" id="4572"/>
    <lineage>
        <taxon>Eukaryota</taxon>
        <taxon>Viridiplantae</taxon>
        <taxon>Streptophyta</taxon>
        <taxon>Embryophyta</taxon>
        <taxon>Tracheophyta</taxon>
        <taxon>Spermatophyta</taxon>
        <taxon>Magnoliopsida</taxon>
        <taxon>Liliopsida</taxon>
        <taxon>Poales</taxon>
        <taxon>Poaceae</taxon>
        <taxon>BOP clade</taxon>
        <taxon>Pooideae</taxon>
        <taxon>Triticodae</taxon>
        <taxon>Triticeae</taxon>
        <taxon>Triticinae</taxon>
        <taxon>Triticum</taxon>
    </lineage>
</organism>
<dbReference type="AlphaFoldDB" id="A0A8R7PZS9"/>
<reference evidence="1" key="2">
    <citation type="submission" date="2018-03" db="EMBL/GenBank/DDBJ databases">
        <title>The Triticum urartu genome reveals the dynamic nature of wheat genome evolution.</title>
        <authorList>
            <person name="Ling H."/>
            <person name="Ma B."/>
            <person name="Shi X."/>
            <person name="Liu H."/>
            <person name="Dong L."/>
            <person name="Sun H."/>
            <person name="Cao Y."/>
            <person name="Gao Q."/>
            <person name="Zheng S."/>
            <person name="Li Y."/>
            <person name="Yu Y."/>
            <person name="Du H."/>
            <person name="Qi M."/>
            <person name="Li Y."/>
            <person name="Yu H."/>
            <person name="Cui Y."/>
            <person name="Wang N."/>
            <person name="Chen C."/>
            <person name="Wu H."/>
            <person name="Zhao Y."/>
            <person name="Zhang J."/>
            <person name="Li Y."/>
            <person name="Zhou W."/>
            <person name="Zhang B."/>
            <person name="Hu W."/>
            <person name="Eijk M."/>
            <person name="Tang J."/>
            <person name="Witsenboer H."/>
            <person name="Zhao S."/>
            <person name="Li Z."/>
            <person name="Zhang A."/>
            <person name="Wang D."/>
            <person name="Liang C."/>
        </authorList>
    </citation>
    <scope>NUCLEOTIDE SEQUENCE [LARGE SCALE GENOMIC DNA]</scope>
    <source>
        <strain evidence="1">cv. G1812</strain>
    </source>
</reference>
<keyword evidence="2" id="KW-1185">Reference proteome</keyword>
<proteinExistence type="predicted"/>
<reference evidence="2" key="1">
    <citation type="journal article" date="2013" name="Nature">
        <title>Draft genome of the wheat A-genome progenitor Triticum urartu.</title>
        <authorList>
            <person name="Ling H.Q."/>
            <person name="Zhao S."/>
            <person name="Liu D."/>
            <person name="Wang J."/>
            <person name="Sun H."/>
            <person name="Zhang C."/>
            <person name="Fan H."/>
            <person name="Li D."/>
            <person name="Dong L."/>
            <person name="Tao Y."/>
            <person name="Gao C."/>
            <person name="Wu H."/>
            <person name="Li Y."/>
            <person name="Cui Y."/>
            <person name="Guo X."/>
            <person name="Zheng S."/>
            <person name="Wang B."/>
            <person name="Yu K."/>
            <person name="Liang Q."/>
            <person name="Yang W."/>
            <person name="Lou X."/>
            <person name="Chen J."/>
            <person name="Feng M."/>
            <person name="Jian J."/>
            <person name="Zhang X."/>
            <person name="Luo G."/>
            <person name="Jiang Y."/>
            <person name="Liu J."/>
            <person name="Wang Z."/>
            <person name="Sha Y."/>
            <person name="Zhang B."/>
            <person name="Wu H."/>
            <person name="Tang D."/>
            <person name="Shen Q."/>
            <person name="Xue P."/>
            <person name="Zou S."/>
            <person name="Wang X."/>
            <person name="Liu X."/>
            <person name="Wang F."/>
            <person name="Yang Y."/>
            <person name="An X."/>
            <person name="Dong Z."/>
            <person name="Zhang K."/>
            <person name="Zhang X."/>
            <person name="Luo M.C."/>
            <person name="Dvorak J."/>
            <person name="Tong Y."/>
            <person name="Wang J."/>
            <person name="Yang H."/>
            <person name="Li Z."/>
            <person name="Wang D."/>
            <person name="Zhang A."/>
            <person name="Wang J."/>
        </authorList>
    </citation>
    <scope>NUCLEOTIDE SEQUENCE</scope>
    <source>
        <strain evidence="2">cv. G1812</strain>
    </source>
</reference>
<evidence type="ECO:0000313" key="2">
    <source>
        <dbReference type="Proteomes" id="UP000015106"/>
    </source>
</evidence>
<evidence type="ECO:0000313" key="1">
    <source>
        <dbReference type="EnsemblPlants" id="TuG1812G0400000578.01.T02.cds467259"/>
    </source>
</evidence>
<dbReference type="Proteomes" id="UP000015106">
    <property type="component" value="Chromosome 4"/>
</dbReference>